<evidence type="ECO:0000259" key="1">
    <source>
        <dbReference type="Pfam" id="PF14411"/>
    </source>
</evidence>
<keyword evidence="3" id="KW-1185">Reference proteome</keyword>
<organism evidence="2 3">
    <name type="scientific">Grimontia celer</name>
    <dbReference type="NCBI Taxonomy" id="1796497"/>
    <lineage>
        <taxon>Bacteria</taxon>
        <taxon>Pseudomonadati</taxon>
        <taxon>Pseudomonadota</taxon>
        <taxon>Gammaproteobacteria</taxon>
        <taxon>Vibrionales</taxon>
        <taxon>Vibrionaceae</taxon>
        <taxon>Grimontia</taxon>
    </lineage>
</organism>
<proteinExistence type="predicted"/>
<evidence type="ECO:0000313" key="2">
    <source>
        <dbReference type="EMBL" id="CZF80594.1"/>
    </source>
</evidence>
<gene>
    <name evidence="2" type="primary">yobL</name>
    <name evidence="2" type="ORF">GCE9029_02081</name>
</gene>
<dbReference type="STRING" id="1796497.GCE9029_02081"/>
<dbReference type="GO" id="GO:0016787">
    <property type="term" value="F:hydrolase activity"/>
    <property type="evidence" value="ECO:0007669"/>
    <property type="project" value="UniProtKB-KW"/>
</dbReference>
<keyword evidence="2" id="KW-0378">Hydrolase</keyword>
<dbReference type="EMBL" id="FIZX01000002">
    <property type="protein sequence ID" value="CZF80594.1"/>
    <property type="molecule type" value="Genomic_DNA"/>
</dbReference>
<dbReference type="EC" id="3.1.-.-" evidence="2"/>
<dbReference type="Proteomes" id="UP000071641">
    <property type="component" value="Unassembled WGS sequence"/>
</dbReference>
<reference evidence="3" key="1">
    <citation type="submission" date="2016-02" db="EMBL/GenBank/DDBJ databases">
        <authorList>
            <person name="Rodrigo-Torres Lidia"/>
            <person name="Arahal R.David."/>
        </authorList>
    </citation>
    <scope>NUCLEOTIDE SEQUENCE [LARGE SCALE GENOMIC DNA]</scope>
    <source>
        <strain evidence="3">CECT 9029</strain>
    </source>
</reference>
<evidence type="ECO:0000313" key="3">
    <source>
        <dbReference type="Proteomes" id="UP000071641"/>
    </source>
</evidence>
<name>A0A128F2F9_9GAMM</name>
<dbReference type="AlphaFoldDB" id="A0A128F2F9"/>
<sequence length="74" mass="9012">MLRLDQTEKINLHHIQRQEPGPMVEIVSSTHKKYHKPLHGLIEDGNSFRNNTSLQYQYEKFRKEYWKLRANDFK</sequence>
<dbReference type="Pfam" id="PF14411">
    <property type="entry name" value="LHH"/>
    <property type="match status" value="1"/>
</dbReference>
<protein>
    <submittedName>
        <fullName evidence="2">Ribonuclease YobL</fullName>
        <ecNumber evidence="2">3.1.-.-</ecNumber>
    </submittedName>
</protein>
<feature type="domain" description="LHH" evidence="1">
    <location>
        <begin position="7"/>
        <end position="72"/>
    </location>
</feature>
<dbReference type="InterPro" id="IPR026834">
    <property type="entry name" value="LHH"/>
</dbReference>
<accession>A0A128F2F9</accession>